<reference evidence="6" key="1">
    <citation type="journal article" date="2019" name="Int. J. Syst. Evol. Microbiol.">
        <title>The Global Catalogue of Microorganisms (GCM) 10K type strain sequencing project: providing services to taxonomists for standard genome sequencing and annotation.</title>
        <authorList>
            <consortium name="The Broad Institute Genomics Platform"/>
            <consortium name="The Broad Institute Genome Sequencing Center for Infectious Disease"/>
            <person name="Wu L."/>
            <person name="Ma J."/>
        </authorList>
    </citation>
    <scope>NUCLEOTIDE SEQUENCE [LARGE SCALE GENOMIC DNA]</scope>
    <source>
        <strain evidence="6">JCM 17986</strain>
    </source>
</reference>
<name>A0ABP9HVD2_9ACTN</name>
<dbReference type="EMBL" id="BAABHS010000021">
    <property type="protein sequence ID" value="GAA4979669.1"/>
    <property type="molecule type" value="Genomic_DNA"/>
</dbReference>
<evidence type="ECO:0000313" key="5">
    <source>
        <dbReference type="EMBL" id="GAA4979669.1"/>
    </source>
</evidence>
<gene>
    <name evidence="5" type="ORF">GCM10023205_55430</name>
</gene>
<evidence type="ECO:0000256" key="2">
    <source>
        <dbReference type="ARBA" id="ARBA00022801"/>
    </source>
</evidence>
<dbReference type="InterPro" id="IPR050300">
    <property type="entry name" value="GDXG_lipolytic_enzyme"/>
</dbReference>
<dbReference type="Pfam" id="PF07859">
    <property type="entry name" value="Abhydrolase_3"/>
    <property type="match status" value="1"/>
</dbReference>
<proteinExistence type="inferred from homology"/>
<sequence length="316" mass="32741">MPQDALAPEVRQLIDMMTATFPQVGTQVADAAEARRILAAAPKSPAPPIPVADVQDRTIPGPAGELPVRIYRPAGSEASAALPVVVFLHGGGWALCGLDSHDGTCRAFANATGAVFVSVDYRLAPETRFPGAAEDAYAAYLWAREHAAAIGGDPARIAIAGDSAGGNLAAAVCLMARDRGTAQPTFQLLVYPVLDHRRGTDSYRDNAEGYFLTATHMSWYWEQYIGPDGDPAHPYASPGTAPDLAGLAPAFVVAAALDPLRDEGAAYAVRLAEAGVPAAYGVYDGMFHGAIGMGALVPAAATAFADATEALRKGLA</sequence>
<evidence type="ECO:0000256" key="1">
    <source>
        <dbReference type="ARBA" id="ARBA00010515"/>
    </source>
</evidence>
<dbReference type="InterPro" id="IPR033140">
    <property type="entry name" value="Lipase_GDXG_put_SER_AS"/>
</dbReference>
<keyword evidence="6" id="KW-1185">Reference proteome</keyword>
<evidence type="ECO:0000313" key="6">
    <source>
        <dbReference type="Proteomes" id="UP001500466"/>
    </source>
</evidence>
<feature type="domain" description="Alpha/beta hydrolase fold-3" evidence="4">
    <location>
        <begin position="85"/>
        <end position="290"/>
    </location>
</feature>
<organism evidence="5 6">
    <name type="scientific">Yinghuangia aomiensis</name>
    <dbReference type="NCBI Taxonomy" id="676205"/>
    <lineage>
        <taxon>Bacteria</taxon>
        <taxon>Bacillati</taxon>
        <taxon>Actinomycetota</taxon>
        <taxon>Actinomycetes</taxon>
        <taxon>Kitasatosporales</taxon>
        <taxon>Streptomycetaceae</taxon>
        <taxon>Yinghuangia</taxon>
    </lineage>
</organism>
<dbReference type="InterPro" id="IPR013094">
    <property type="entry name" value="AB_hydrolase_3"/>
</dbReference>
<protein>
    <submittedName>
        <fullName evidence="5">Alpha/beta hydrolase</fullName>
    </submittedName>
</protein>
<evidence type="ECO:0000259" key="4">
    <source>
        <dbReference type="Pfam" id="PF07859"/>
    </source>
</evidence>
<dbReference type="PANTHER" id="PTHR48081:SF8">
    <property type="entry name" value="ALPHA_BETA HYDROLASE FOLD-3 DOMAIN-CONTAINING PROTEIN-RELATED"/>
    <property type="match status" value="1"/>
</dbReference>
<comment type="caution">
    <text evidence="5">The sequence shown here is derived from an EMBL/GenBank/DDBJ whole genome shotgun (WGS) entry which is preliminary data.</text>
</comment>
<dbReference type="Proteomes" id="UP001500466">
    <property type="component" value="Unassembled WGS sequence"/>
</dbReference>
<dbReference type="PROSITE" id="PS01174">
    <property type="entry name" value="LIPASE_GDXG_SER"/>
    <property type="match status" value="1"/>
</dbReference>
<comment type="similarity">
    <text evidence="1">Belongs to the 'GDXG' lipolytic enzyme family.</text>
</comment>
<dbReference type="Gene3D" id="3.40.50.1820">
    <property type="entry name" value="alpha/beta hydrolase"/>
    <property type="match status" value="1"/>
</dbReference>
<dbReference type="PANTHER" id="PTHR48081">
    <property type="entry name" value="AB HYDROLASE SUPERFAMILY PROTEIN C4A8.06C"/>
    <property type="match status" value="1"/>
</dbReference>
<dbReference type="SUPFAM" id="SSF53474">
    <property type="entry name" value="alpha/beta-Hydrolases"/>
    <property type="match status" value="1"/>
</dbReference>
<evidence type="ECO:0000256" key="3">
    <source>
        <dbReference type="PROSITE-ProRule" id="PRU10038"/>
    </source>
</evidence>
<keyword evidence="2 5" id="KW-0378">Hydrolase</keyword>
<dbReference type="RefSeq" id="WP_345678417.1">
    <property type="nucleotide sequence ID" value="NZ_BAABHS010000021.1"/>
</dbReference>
<dbReference type="GO" id="GO:0016787">
    <property type="term" value="F:hydrolase activity"/>
    <property type="evidence" value="ECO:0007669"/>
    <property type="project" value="UniProtKB-KW"/>
</dbReference>
<accession>A0ABP9HVD2</accession>
<dbReference type="InterPro" id="IPR029058">
    <property type="entry name" value="AB_hydrolase_fold"/>
</dbReference>
<feature type="active site" evidence="3">
    <location>
        <position position="163"/>
    </location>
</feature>